<proteinExistence type="inferred from homology"/>
<dbReference type="eggNOG" id="COG4857">
    <property type="taxonomic scope" value="Bacteria"/>
</dbReference>
<dbReference type="PANTHER" id="PTHR34273">
    <property type="entry name" value="METHYLTHIORIBOSE KINASE"/>
    <property type="match status" value="1"/>
</dbReference>
<evidence type="ECO:0000256" key="6">
    <source>
        <dbReference type="ARBA" id="ARBA00022777"/>
    </source>
</evidence>
<dbReference type="InterPro" id="IPR011009">
    <property type="entry name" value="Kinase-like_dom_sf"/>
</dbReference>
<keyword evidence="4" id="KW-0808">Transferase</keyword>
<dbReference type="PIRSF" id="PIRSF031134">
    <property type="entry name" value="MTRK"/>
    <property type="match status" value="1"/>
</dbReference>
<organism evidence="9 10">
    <name type="scientific">Pseudoalteromonas piratica</name>
    <dbReference type="NCBI Taxonomy" id="1348114"/>
    <lineage>
        <taxon>Bacteria</taxon>
        <taxon>Pseudomonadati</taxon>
        <taxon>Pseudomonadota</taxon>
        <taxon>Gammaproteobacteria</taxon>
        <taxon>Alteromonadales</taxon>
        <taxon>Pseudoalteromonadaceae</taxon>
        <taxon>Pseudoalteromonas</taxon>
    </lineage>
</organism>
<feature type="domain" description="Aminoglycoside phosphotransferase" evidence="8">
    <location>
        <begin position="31"/>
        <end position="262"/>
    </location>
</feature>
<dbReference type="EMBL" id="CP009889">
    <property type="protein sequence ID" value="AIY66611.1"/>
    <property type="molecule type" value="Genomic_DNA"/>
</dbReference>
<keyword evidence="10" id="KW-1185">Reference proteome</keyword>
<keyword evidence="5" id="KW-0547">Nucleotide-binding</keyword>
<dbReference type="Pfam" id="PF01636">
    <property type="entry name" value="APH"/>
    <property type="match status" value="1"/>
</dbReference>
<keyword evidence="6 9" id="KW-0418">Kinase</keyword>
<keyword evidence="7" id="KW-0067">ATP-binding</keyword>
<accession>A0A0A7EKN9</accession>
<dbReference type="SUPFAM" id="SSF56112">
    <property type="entry name" value="Protein kinase-like (PK-like)"/>
    <property type="match status" value="1"/>
</dbReference>
<dbReference type="Proteomes" id="UP000030341">
    <property type="component" value="Chromosome 2"/>
</dbReference>
<dbReference type="GO" id="GO:0005524">
    <property type="term" value="F:ATP binding"/>
    <property type="evidence" value="ECO:0007669"/>
    <property type="project" value="UniProtKB-KW"/>
</dbReference>
<evidence type="ECO:0000256" key="2">
    <source>
        <dbReference type="ARBA" id="ARBA00011738"/>
    </source>
</evidence>
<reference evidence="9 10" key="1">
    <citation type="submission" date="2014-11" db="EMBL/GenBank/DDBJ databases">
        <title>Complete Genome Sequence of Pseudoalteromonas sp. Strain OCN003 Isolated from Kaneohe Bay, Oahu, Hawaii.</title>
        <authorList>
            <person name="Beurmann S."/>
            <person name="Videau P."/>
            <person name="Ushijima B."/>
            <person name="Smith A.M."/>
            <person name="Aeby G.S."/>
            <person name="Callahan S.M."/>
            <person name="Belcaid M."/>
        </authorList>
    </citation>
    <scope>NUCLEOTIDE SEQUENCE [LARGE SCALE GENOMIC DNA]</scope>
    <source>
        <strain evidence="9 10">OCN003</strain>
    </source>
</reference>
<evidence type="ECO:0000313" key="9">
    <source>
        <dbReference type="EMBL" id="AIY66611.1"/>
    </source>
</evidence>
<dbReference type="GO" id="GO:0009086">
    <property type="term" value="P:methionine biosynthetic process"/>
    <property type="evidence" value="ECO:0007669"/>
    <property type="project" value="InterPro"/>
</dbReference>
<dbReference type="OrthoDB" id="9777791at2"/>
<dbReference type="EC" id="2.7.1.100" evidence="3"/>
<evidence type="ECO:0000256" key="1">
    <source>
        <dbReference type="ARBA" id="ARBA00010165"/>
    </source>
</evidence>
<dbReference type="KEGG" id="pseo:OM33_15830"/>
<dbReference type="Gene3D" id="3.90.1200.10">
    <property type="match status" value="1"/>
</dbReference>
<dbReference type="PANTHER" id="PTHR34273:SF2">
    <property type="entry name" value="METHYLTHIORIBOSE KINASE"/>
    <property type="match status" value="1"/>
</dbReference>
<dbReference type="InterPro" id="IPR002575">
    <property type="entry name" value="Aminoglycoside_PTrfase"/>
</dbReference>
<evidence type="ECO:0000256" key="4">
    <source>
        <dbReference type="ARBA" id="ARBA00022679"/>
    </source>
</evidence>
<gene>
    <name evidence="9" type="ORF">OM33_15830</name>
</gene>
<dbReference type="STRING" id="1348114.OM33_15830"/>
<evidence type="ECO:0000256" key="3">
    <source>
        <dbReference type="ARBA" id="ARBA00012128"/>
    </source>
</evidence>
<evidence type="ECO:0000256" key="5">
    <source>
        <dbReference type="ARBA" id="ARBA00022741"/>
    </source>
</evidence>
<evidence type="ECO:0000259" key="8">
    <source>
        <dbReference type="Pfam" id="PF01636"/>
    </source>
</evidence>
<dbReference type="InterPro" id="IPR009212">
    <property type="entry name" value="Methylthioribose_kinase"/>
</dbReference>
<dbReference type="NCBIfam" id="TIGR01767">
    <property type="entry name" value="MTRK"/>
    <property type="match status" value="1"/>
</dbReference>
<comment type="similarity">
    <text evidence="1">Belongs to the methylthioribose kinase family.</text>
</comment>
<dbReference type="Gene3D" id="3.30.200.20">
    <property type="entry name" value="Phosphorylase Kinase, domain 1"/>
    <property type="match status" value="1"/>
</dbReference>
<dbReference type="HOGENOM" id="CLU_033681_0_0_6"/>
<dbReference type="RefSeq" id="WP_040134975.1">
    <property type="nucleotide sequence ID" value="NZ_CP009889.1"/>
</dbReference>
<comment type="subunit">
    <text evidence="2">Homodimer.</text>
</comment>
<sequence>MADYIAFDNERALNYVAQLNEFFAPNAQLTCNEFGDGNLNLVFRIADENGNCVILKQALPYARCVGESWPLTLDRARIEAAVLEKHGAVCESFTAKVLHKNSELALTILEDLGHMAILRGELNQATTFPNLGSQIAHYLATTSFFYSDFYLKPAEKKALVCEFTNPELCAITEDLFFDDPYRTSDRNNYPTPLKSEVEKLQQNTELHIKVAKLKQLFLSSTQSLLHGDVHSGSIFVDAQSTKVIDPEFGFFGPIGFDLGSFIGNFLLNYCAQNARISEIPKRRQMQTYLLTTIQQVINEFTATWLSLANQHTRDLSLQAPRYAEYFVNQIIKDALGFAGTELVRRTIGLAHVSDVDGIEDETARLQVQQQTLILGEQLILHAETAHDKESAFNLIISLVQ</sequence>
<dbReference type="AlphaFoldDB" id="A0A0A7EKN9"/>
<protein>
    <recommendedName>
        <fullName evidence="3">S-methyl-5-thioribose kinase</fullName>
        <ecNumber evidence="3">2.7.1.100</ecNumber>
    </recommendedName>
</protein>
<evidence type="ECO:0000256" key="7">
    <source>
        <dbReference type="ARBA" id="ARBA00022840"/>
    </source>
</evidence>
<evidence type="ECO:0000313" key="10">
    <source>
        <dbReference type="Proteomes" id="UP000030341"/>
    </source>
</evidence>
<dbReference type="GO" id="GO:0046522">
    <property type="term" value="F:S-methyl-5-thioribose kinase activity"/>
    <property type="evidence" value="ECO:0007669"/>
    <property type="project" value="UniProtKB-EC"/>
</dbReference>
<name>A0A0A7EKN9_9GAMM</name>